<evidence type="ECO:0000259" key="1">
    <source>
        <dbReference type="PROSITE" id="PS50052"/>
    </source>
</evidence>
<organism evidence="2 3">
    <name type="scientific">Candidatus Choladousia intestinavium</name>
    <dbReference type="NCBI Taxonomy" id="2840727"/>
    <lineage>
        <taxon>Bacteria</taxon>
        <taxon>Bacillati</taxon>
        <taxon>Bacillota</taxon>
        <taxon>Clostridia</taxon>
        <taxon>Lachnospirales</taxon>
        <taxon>Lachnospiraceae</taxon>
        <taxon>Lachnospiraceae incertae sedis</taxon>
        <taxon>Candidatus Choladousia</taxon>
    </lineage>
</organism>
<keyword evidence="2" id="KW-0808">Transferase</keyword>
<dbReference type="InterPro" id="IPR008144">
    <property type="entry name" value="Guanylate_kin-like_dom"/>
</dbReference>
<reference evidence="2" key="1">
    <citation type="submission" date="2020-10" db="EMBL/GenBank/DDBJ databases">
        <authorList>
            <person name="Gilroy R."/>
        </authorList>
    </citation>
    <scope>NUCLEOTIDE SEQUENCE</scope>
    <source>
        <strain evidence="2">ChiSjej4B22-8148</strain>
    </source>
</reference>
<dbReference type="PROSITE" id="PS00856">
    <property type="entry name" value="GUANYLATE_KINASE_1"/>
    <property type="match status" value="1"/>
</dbReference>
<dbReference type="EMBL" id="DVGK01000043">
    <property type="protein sequence ID" value="HIR13018.1"/>
    <property type="molecule type" value="Genomic_DNA"/>
</dbReference>
<dbReference type="SUPFAM" id="SSF52540">
    <property type="entry name" value="P-loop containing nucleoside triphosphate hydrolases"/>
    <property type="match status" value="1"/>
</dbReference>
<dbReference type="PROSITE" id="PS50052">
    <property type="entry name" value="GUANYLATE_KINASE_2"/>
    <property type="match status" value="1"/>
</dbReference>
<dbReference type="Proteomes" id="UP000886757">
    <property type="component" value="Unassembled WGS sequence"/>
</dbReference>
<dbReference type="InterPro" id="IPR008145">
    <property type="entry name" value="GK/Ca_channel_bsu"/>
</dbReference>
<sequence length="202" mass="24059">MGLIFYVMGKSSSGKDTIYQDVLSREELNLKPFVMYTTRPIRAKETDGVQYHFVTEEKLRQMQREGQVIELRSYNTVHGIWYYFSAHGEFVNLEENNYLALGTLESYEKMKKYYGEDKVVPVYIEAEDLLRLERSIKREKKQEFPNYDEVCRRYLADQQDFSEDKIQKAGIQRRFSNNQDRQVCMDQVAEYIKQRIGGHSER</sequence>
<accession>A0A9D1D9V2</accession>
<dbReference type="Gene3D" id="3.40.50.300">
    <property type="entry name" value="P-loop containing nucleotide triphosphate hydrolases"/>
    <property type="match status" value="1"/>
</dbReference>
<dbReference type="SMART" id="SM00072">
    <property type="entry name" value="GuKc"/>
    <property type="match status" value="1"/>
</dbReference>
<dbReference type="InterPro" id="IPR027417">
    <property type="entry name" value="P-loop_NTPase"/>
</dbReference>
<evidence type="ECO:0000313" key="2">
    <source>
        <dbReference type="EMBL" id="HIR13018.1"/>
    </source>
</evidence>
<gene>
    <name evidence="2" type="ORF">IAB31_03730</name>
</gene>
<dbReference type="Pfam" id="PF00625">
    <property type="entry name" value="Guanylate_kin"/>
    <property type="match status" value="1"/>
</dbReference>
<keyword evidence="2" id="KW-0418">Kinase</keyword>
<dbReference type="AlphaFoldDB" id="A0A9D1D9V2"/>
<dbReference type="GO" id="GO:0016301">
    <property type="term" value="F:kinase activity"/>
    <property type="evidence" value="ECO:0007669"/>
    <property type="project" value="UniProtKB-KW"/>
</dbReference>
<protein>
    <submittedName>
        <fullName evidence="2">Guanylate kinase</fullName>
    </submittedName>
</protein>
<evidence type="ECO:0000313" key="3">
    <source>
        <dbReference type="Proteomes" id="UP000886757"/>
    </source>
</evidence>
<feature type="domain" description="Guanylate kinase-like" evidence="1">
    <location>
        <begin position="2"/>
        <end position="193"/>
    </location>
</feature>
<proteinExistence type="predicted"/>
<dbReference type="InterPro" id="IPR020590">
    <property type="entry name" value="Guanylate_kinase_CS"/>
</dbReference>
<name>A0A9D1D9V2_9FIRM</name>
<reference evidence="2" key="2">
    <citation type="journal article" date="2021" name="PeerJ">
        <title>Extensive microbial diversity within the chicken gut microbiome revealed by metagenomics and culture.</title>
        <authorList>
            <person name="Gilroy R."/>
            <person name="Ravi A."/>
            <person name="Getino M."/>
            <person name="Pursley I."/>
            <person name="Horton D.L."/>
            <person name="Alikhan N.F."/>
            <person name="Baker D."/>
            <person name="Gharbi K."/>
            <person name="Hall N."/>
            <person name="Watson M."/>
            <person name="Adriaenssens E.M."/>
            <person name="Foster-Nyarko E."/>
            <person name="Jarju S."/>
            <person name="Secka A."/>
            <person name="Antonio M."/>
            <person name="Oren A."/>
            <person name="Chaudhuri R.R."/>
            <person name="La Ragione R."/>
            <person name="Hildebrand F."/>
            <person name="Pallen M.J."/>
        </authorList>
    </citation>
    <scope>NUCLEOTIDE SEQUENCE</scope>
    <source>
        <strain evidence="2">ChiSjej4B22-8148</strain>
    </source>
</reference>
<comment type="caution">
    <text evidence="2">The sequence shown here is derived from an EMBL/GenBank/DDBJ whole genome shotgun (WGS) entry which is preliminary data.</text>
</comment>